<evidence type="ECO:0000259" key="6">
    <source>
        <dbReference type="PROSITE" id="PS50103"/>
    </source>
</evidence>
<feature type="region of interest" description="Disordered" evidence="5">
    <location>
        <begin position="260"/>
        <end position="318"/>
    </location>
</feature>
<feature type="region of interest" description="Disordered" evidence="5">
    <location>
        <begin position="1"/>
        <end position="190"/>
    </location>
</feature>
<feature type="compositionally biased region" description="Basic residues" evidence="5">
    <location>
        <begin position="645"/>
        <end position="663"/>
    </location>
</feature>
<dbReference type="InterPro" id="IPR041367">
    <property type="entry name" value="Znf-CCCH_4"/>
</dbReference>
<keyword evidence="2 4" id="KW-0863">Zinc-finger</keyword>
<feature type="zinc finger region" description="C3H1-type" evidence="4">
    <location>
        <begin position="316"/>
        <end position="343"/>
    </location>
</feature>
<sequence length="820" mass="91813">MDSDDSNAGSSVSNSSSSSTENSRSSTEPVNEITNAPNIEAIDNAEERELSRTNSRCSNHSSSKSDFNSSSSSSSSDNENDGIKSPLDNLSNRRSHSGSPQPTKSPRSSRHSSVTSNSSRSNSPNSNFRNSVQNISHEELSDVSDMESEKRESVLNSSKPSVEDEVTNVSSASINLDQEGHKETNSELIYSLETENSQNAVITDLRQKLDLIKTQGKTSETSKVIDGNTNLAENERQTDPIEVLVKPNDEDALDFEAEEGECQDISKDDEKLVDEQESKPSNDRVKNSKSDGEADDGEELEEGEVSDEDEKRPEETEPKPVCRFYTRGQCTWGMSCRFLHPGVTDKGNYTMFDLVRPVPVTQTGPSASRTSNYPTHTVDYHDFRTDRPALHHRLGLQHPPSAYGAHHDPRTATTDAPVVIESAWERGLRTAKEMMRKANKRKEQDMDFEDKKMNLTLSPDEIEKDAYYLKERSSPQDIPPPYGRHSLYQEPLGMYSPTERFARGPPLPAAYDDVDSYGRSTRYRELPPHRMPQYEDDRRVRPTREVIVQRVEPVGRGDEWRDPWMRSPGLRGESRDHSSKRRHDRRSYSTNSSYSSSSSSRSDTSSESSRSPTPTGHRRRYNSSHKASPARRHGIRSARSPSMPRRPRHSPSTRHSPNAKRKATISPTMEKRSAYSPMHKRKKTAASTKKLDKSKSRHRVTSSSSGSDSSDSSDSDSDSGSSSSDSSSISRERPSIKRSRTTDKLVHERRSVKKAEPTKKRSPISIEIKKQPTVGVSALASSPTHSINSEKDLKKSRREELLKQLRAVEDAIAKKRSKLN</sequence>
<accession>A0A034WMK5</accession>
<feature type="region of interest" description="Disordered" evidence="5">
    <location>
        <begin position="501"/>
        <end position="541"/>
    </location>
</feature>
<proteinExistence type="predicted"/>
<dbReference type="PANTHER" id="PTHR46582:SF1">
    <property type="entry name" value="ZINC FINGER CCCH DOMAIN-CONTAINING PROTEIN 18"/>
    <property type="match status" value="1"/>
</dbReference>
<dbReference type="Pfam" id="PF18044">
    <property type="entry name" value="zf-CCCH_4"/>
    <property type="match status" value="1"/>
</dbReference>
<feature type="compositionally biased region" description="Basic and acidic residues" evidence="5">
    <location>
        <begin position="730"/>
        <end position="759"/>
    </location>
</feature>
<dbReference type="SUPFAM" id="SSF90229">
    <property type="entry name" value="CCCH zinc finger"/>
    <property type="match status" value="1"/>
</dbReference>
<feature type="compositionally biased region" description="Low complexity" evidence="5">
    <location>
        <begin position="52"/>
        <end position="77"/>
    </location>
</feature>
<dbReference type="KEGG" id="bdr:105227408"/>
<organism evidence="7">
    <name type="scientific">Bactrocera dorsalis</name>
    <name type="common">Oriental fruit fly</name>
    <name type="synonym">Dacus dorsalis</name>
    <dbReference type="NCBI Taxonomy" id="27457"/>
    <lineage>
        <taxon>Eukaryota</taxon>
        <taxon>Metazoa</taxon>
        <taxon>Ecdysozoa</taxon>
        <taxon>Arthropoda</taxon>
        <taxon>Hexapoda</taxon>
        <taxon>Insecta</taxon>
        <taxon>Pterygota</taxon>
        <taxon>Neoptera</taxon>
        <taxon>Endopterygota</taxon>
        <taxon>Diptera</taxon>
        <taxon>Brachycera</taxon>
        <taxon>Muscomorpha</taxon>
        <taxon>Tephritoidea</taxon>
        <taxon>Tephritidae</taxon>
        <taxon>Bactrocera</taxon>
        <taxon>Bactrocera</taxon>
    </lineage>
</organism>
<dbReference type="InterPro" id="IPR036855">
    <property type="entry name" value="Znf_CCCH_sf"/>
</dbReference>
<feature type="compositionally biased region" description="Basic and acidic residues" evidence="5">
    <location>
        <begin position="522"/>
        <end position="541"/>
    </location>
</feature>
<dbReference type="EMBL" id="GAKP01003939">
    <property type="protein sequence ID" value="JAC55013.1"/>
    <property type="molecule type" value="Transcribed_RNA"/>
</dbReference>
<feature type="compositionally biased region" description="Polar residues" evidence="5">
    <location>
        <begin position="88"/>
        <end position="104"/>
    </location>
</feature>
<feature type="compositionally biased region" description="Acidic residues" evidence="5">
    <location>
        <begin position="293"/>
        <end position="308"/>
    </location>
</feature>
<feature type="compositionally biased region" description="Low complexity" evidence="5">
    <location>
        <begin position="1"/>
        <end position="26"/>
    </location>
</feature>
<keyword evidence="1 4" id="KW-0479">Metal-binding</keyword>
<feature type="region of interest" description="Disordered" evidence="5">
    <location>
        <begin position="215"/>
        <end position="239"/>
    </location>
</feature>
<protein>
    <submittedName>
        <fullName evidence="7">Zinc finger CCCH domain-containing protein 18</fullName>
    </submittedName>
</protein>
<dbReference type="GO" id="GO:0071011">
    <property type="term" value="C:precatalytic spliceosome"/>
    <property type="evidence" value="ECO:0007669"/>
    <property type="project" value="TreeGrafter"/>
</dbReference>
<feature type="compositionally biased region" description="Basic and acidic residues" evidence="5">
    <location>
        <begin position="309"/>
        <end position="318"/>
    </location>
</feature>
<evidence type="ECO:0000313" key="7">
    <source>
        <dbReference type="EMBL" id="JAC55013.1"/>
    </source>
</evidence>
<feature type="domain" description="C3H1-type" evidence="6">
    <location>
        <begin position="316"/>
        <end position="343"/>
    </location>
</feature>
<dbReference type="PANTHER" id="PTHR46582">
    <property type="entry name" value="ZINC FINGER CCCH DOMAIN-CONTAINING PROTEIN 18"/>
    <property type="match status" value="1"/>
</dbReference>
<feature type="compositionally biased region" description="Polar residues" evidence="5">
    <location>
        <begin position="167"/>
        <end position="176"/>
    </location>
</feature>
<reference evidence="7" key="1">
    <citation type="journal article" date="2014" name="BMC Genomics">
        <title>Characterizing the developmental transcriptome of the oriental fruit fly, Bactrocera dorsalis (Diptera: Tephritidae) through comparative genomic analysis with Drosophila melanogaster utilizing modENCODE datasets.</title>
        <authorList>
            <person name="Geib S.M."/>
            <person name="Calla B."/>
            <person name="Hall B."/>
            <person name="Hou S."/>
            <person name="Manoukis N.C."/>
        </authorList>
    </citation>
    <scope>NUCLEOTIDE SEQUENCE</scope>
    <source>
        <strain evidence="7">Punador</strain>
    </source>
</reference>
<evidence type="ECO:0000256" key="1">
    <source>
        <dbReference type="ARBA" id="ARBA00022723"/>
    </source>
</evidence>
<feature type="compositionally biased region" description="Low complexity" evidence="5">
    <location>
        <begin position="111"/>
        <end position="131"/>
    </location>
</feature>
<evidence type="ECO:0000256" key="2">
    <source>
        <dbReference type="ARBA" id="ARBA00022771"/>
    </source>
</evidence>
<feature type="region of interest" description="Disordered" evidence="5">
    <location>
        <begin position="557"/>
        <end position="795"/>
    </location>
</feature>
<evidence type="ECO:0000256" key="4">
    <source>
        <dbReference type="PROSITE-ProRule" id="PRU00723"/>
    </source>
</evidence>
<dbReference type="Gene3D" id="4.10.1000.10">
    <property type="entry name" value="Zinc finger, CCCH-type"/>
    <property type="match status" value="1"/>
</dbReference>
<feature type="compositionally biased region" description="Low complexity" evidence="5">
    <location>
        <begin position="588"/>
        <end position="611"/>
    </location>
</feature>
<gene>
    <name evidence="7" type="primary">ZCH18</name>
</gene>
<dbReference type="SMART" id="SM00356">
    <property type="entry name" value="ZnF_C3H1"/>
    <property type="match status" value="1"/>
</dbReference>
<dbReference type="AlphaFoldDB" id="A0A034WMK5"/>
<dbReference type="OrthoDB" id="10072532at2759"/>
<dbReference type="RefSeq" id="XP_011205041.2">
    <property type="nucleotide sequence ID" value="XM_011206739.4"/>
</dbReference>
<evidence type="ECO:0000256" key="3">
    <source>
        <dbReference type="ARBA" id="ARBA00022833"/>
    </source>
</evidence>
<dbReference type="GO" id="GO:0008270">
    <property type="term" value="F:zinc ion binding"/>
    <property type="evidence" value="ECO:0007669"/>
    <property type="project" value="UniProtKB-KW"/>
</dbReference>
<dbReference type="InterPro" id="IPR000571">
    <property type="entry name" value="Znf_CCCH"/>
</dbReference>
<dbReference type="PROSITE" id="PS50103">
    <property type="entry name" value="ZF_C3H1"/>
    <property type="match status" value="1"/>
</dbReference>
<dbReference type="GO" id="GO:0003723">
    <property type="term" value="F:RNA binding"/>
    <property type="evidence" value="ECO:0007669"/>
    <property type="project" value="TreeGrafter"/>
</dbReference>
<feature type="compositionally biased region" description="Basic residues" evidence="5">
    <location>
        <begin position="616"/>
        <end position="636"/>
    </location>
</feature>
<keyword evidence="3 4" id="KW-0862">Zinc</keyword>
<dbReference type="GeneID" id="105227408"/>
<evidence type="ECO:0000256" key="5">
    <source>
        <dbReference type="SAM" id="MobiDB-lite"/>
    </source>
</evidence>
<feature type="compositionally biased region" description="Basic and acidic residues" evidence="5">
    <location>
        <begin position="264"/>
        <end position="292"/>
    </location>
</feature>
<name>A0A034WMK5_BACDO</name>
<feature type="compositionally biased region" description="Polar residues" evidence="5">
    <location>
        <begin position="215"/>
        <end position="232"/>
    </location>
</feature>
<dbReference type="InterPro" id="IPR052647">
    <property type="entry name" value="Zinc_finger_CCCH-type"/>
</dbReference>
<feature type="compositionally biased region" description="Polar residues" evidence="5">
    <location>
        <begin position="27"/>
        <end position="37"/>
    </location>
</feature>
<dbReference type="RefSeq" id="XP_011205051.2">
    <property type="nucleotide sequence ID" value="XM_011206749.4"/>
</dbReference>
<dbReference type="EMBL" id="GAKP01003941">
    <property type="protein sequence ID" value="JAC55011.1"/>
    <property type="molecule type" value="Transcribed_RNA"/>
</dbReference>
<feature type="compositionally biased region" description="Low complexity" evidence="5">
    <location>
        <begin position="718"/>
        <end position="728"/>
    </location>
</feature>